<name>A0A183I4A8_9BILA</name>
<evidence type="ECO:0000313" key="3">
    <source>
        <dbReference type="WBParaSite" id="OFLC_0001457801-mRNA-1"/>
    </source>
</evidence>
<dbReference type="Proteomes" id="UP000242913">
    <property type="component" value="Unassembled WGS sequence"/>
</dbReference>
<dbReference type="WBParaSite" id="OFLC_0001457801-mRNA-1">
    <property type="protein sequence ID" value="OFLC_0001457801-mRNA-1"/>
    <property type="gene ID" value="OFLC_0001457801"/>
</dbReference>
<reference evidence="1 2" key="1">
    <citation type="submission" date="2015-12" db="EMBL/GenBank/DDBJ databases">
        <title>Draft genome of the nematode, Onchocerca flexuosa.</title>
        <authorList>
            <person name="Mitreva M."/>
        </authorList>
    </citation>
    <scope>NUCLEOTIDE SEQUENCE [LARGE SCALE GENOMIC DNA]</scope>
    <source>
        <strain evidence="1">Red Deer</strain>
    </source>
</reference>
<gene>
    <name evidence="1" type="ORF">X798_00016</name>
</gene>
<dbReference type="AlphaFoldDB" id="A0A183I4A8"/>
<keyword evidence="2" id="KW-1185">Reference proteome</keyword>
<proteinExistence type="predicted"/>
<protein>
    <submittedName>
        <fullName evidence="3">Transposase</fullName>
    </submittedName>
</protein>
<sequence>MTVSSEMSPMTKPIQIQLTHYKKYLNGTSVTIRPQDLAASPSYLEILNPEANRTMKYRWPSYLPITKSSELERIGEKHYAYFRNKSFTLRICVVLCWIKKYNALGEVKGSKRGKGQRIRNNISED</sequence>
<reference evidence="3" key="2">
    <citation type="submission" date="2016-06" db="UniProtKB">
        <authorList>
            <consortium name="WormBaseParasite"/>
        </authorList>
    </citation>
    <scope>IDENTIFICATION</scope>
</reference>
<evidence type="ECO:0000313" key="2">
    <source>
        <dbReference type="Proteomes" id="UP000242913"/>
    </source>
</evidence>
<dbReference type="EMBL" id="KZ269977">
    <property type="protein sequence ID" value="OZC12385.1"/>
    <property type="molecule type" value="Genomic_DNA"/>
</dbReference>
<organism evidence="3">
    <name type="scientific">Onchocerca flexuosa</name>
    <dbReference type="NCBI Taxonomy" id="387005"/>
    <lineage>
        <taxon>Eukaryota</taxon>
        <taxon>Metazoa</taxon>
        <taxon>Ecdysozoa</taxon>
        <taxon>Nematoda</taxon>
        <taxon>Chromadorea</taxon>
        <taxon>Rhabditida</taxon>
        <taxon>Spirurina</taxon>
        <taxon>Spiruromorpha</taxon>
        <taxon>Filarioidea</taxon>
        <taxon>Onchocercidae</taxon>
        <taxon>Onchocerca</taxon>
    </lineage>
</organism>
<evidence type="ECO:0000313" key="1">
    <source>
        <dbReference type="EMBL" id="OZC12385.1"/>
    </source>
</evidence>
<accession>A0A183I4A8</accession>